<accession>A0A814ED17</accession>
<evidence type="ECO:0000313" key="2">
    <source>
        <dbReference type="EMBL" id="CAF3739854.1"/>
    </source>
</evidence>
<dbReference type="AlphaFoldDB" id="A0A814ED17"/>
<protein>
    <submittedName>
        <fullName evidence="1">Uncharacterized protein</fullName>
    </submittedName>
</protein>
<sequence>MTLSNCLLSESAKFLFDIPSIEIASTLRKLDLRIHRNAEKRLFHITKLINQFYNLTMNENEIQCHLDNWDYLAPPFNDNIIGMTDTQITCNIKQYMLEFPNNHICSLLNSNHLQVVHCIIGSVGFATLSIIITIMKIDGDKFCMINSDSTFICFFSNIAYDVKLLYHLDNDILFKYCGFSNYTNAYNMYCEAAGIVNHKLMDRFHVEITWFLWRLCKFFGMDVKIKVPFEKDFDKEVLSLQKDCLDHFIRRWSSKRHQSYCNEDCCKLLVLDGHQKATRRVCAYKTGTIPNEELGAIKVGYPHLPAYKNTYCLEHIGFRKFEEDCVTNARIPQSLF</sequence>
<evidence type="ECO:0000313" key="1">
    <source>
        <dbReference type="EMBL" id="CAF0966336.1"/>
    </source>
</evidence>
<reference evidence="1" key="1">
    <citation type="submission" date="2021-02" db="EMBL/GenBank/DDBJ databases">
        <authorList>
            <person name="Nowell W R."/>
        </authorList>
    </citation>
    <scope>NUCLEOTIDE SEQUENCE</scope>
</reference>
<dbReference type="Proteomes" id="UP000663829">
    <property type="component" value="Unassembled WGS sequence"/>
</dbReference>
<dbReference type="Proteomes" id="UP000681722">
    <property type="component" value="Unassembled WGS sequence"/>
</dbReference>
<gene>
    <name evidence="1" type="ORF">GPM918_LOCUS11998</name>
    <name evidence="2" type="ORF">SRO942_LOCUS11999</name>
</gene>
<dbReference type="EMBL" id="CAJOBC010002571">
    <property type="protein sequence ID" value="CAF3739854.1"/>
    <property type="molecule type" value="Genomic_DNA"/>
</dbReference>
<organism evidence="1 3">
    <name type="scientific">Didymodactylos carnosus</name>
    <dbReference type="NCBI Taxonomy" id="1234261"/>
    <lineage>
        <taxon>Eukaryota</taxon>
        <taxon>Metazoa</taxon>
        <taxon>Spiralia</taxon>
        <taxon>Gnathifera</taxon>
        <taxon>Rotifera</taxon>
        <taxon>Eurotatoria</taxon>
        <taxon>Bdelloidea</taxon>
        <taxon>Philodinida</taxon>
        <taxon>Philodinidae</taxon>
        <taxon>Didymodactylos</taxon>
    </lineage>
</organism>
<evidence type="ECO:0000313" key="3">
    <source>
        <dbReference type="Proteomes" id="UP000663829"/>
    </source>
</evidence>
<proteinExistence type="predicted"/>
<dbReference type="OrthoDB" id="10055434at2759"/>
<name>A0A814ED17_9BILA</name>
<dbReference type="EMBL" id="CAJNOQ010002571">
    <property type="protein sequence ID" value="CAF0966336.1"/>
    <property type="molecule type" value="Genomic_DNA"/>
</dbReference>
<comment type="caution">
    <text evidence="1">The sequence shown here is derived from an EMBL/GenBank/DDBJ whole genome shotgun (WGS) entry which is preliminary data.</text>
</comment>
<keyword evidence="3" id="KW-1185">Reference proteome</keyword>